<name>E2Q0N9_STRCL</name>
<dbReference type="Proteomes" id="UP000002357">
    <property type="component" value="Chromosome"/>
</dbReference>
<organism evidence="2 3">
    <name type="scientific">Streptomyces clavuligerus</name>
    <dbReference type="NCBI Taxonomy" id="1901"/>
    <lineage>
        <taxon>Bacteria</taxon>
        <taxon>Bacillati</taxon>
        <taxon>Actinomycetota</taxon>
        <taxon>Actinomycetes</taxon>
        <taxon>Kitasatosporales</taxon>
        <taxon>Streptomycetaceae</taxon>
        <taxon>Streptomyces</taxon>
    </lineage>
</organism>
<feature type="compositionally biased region" description="Basic and acidic residues" evidence="1">
    <location>
        <begin position="49"/>
        <end position="63"/>
    </location>
</feature>
<gene>
    <name evidence="2" type="ORF">SCLAV_1353</name>
</gene>
<feature type="compositionally biased region" description="Low complexity" evidence="1">
    <location>
        <begin position="114"/>
        <end position="129"/>
    </location>
</feature>
<accession>E2Q0N9</accession>
<reference evidence="2 3" key="1">
    <citation type="journal article" date="2010" name="Genome Biol. Evol.">
        <title>The sequence of a 1.8-mb bacterial linear plasmid reveals a rich evolutionary reservoir of secondary metabolic pathways.</title>
        <authorList>
            <person name="Medema M.H."/>
            <person name="Trefzer A."/>
            <person name="Kovalchuk A."/>
            <person name="van den Berg M."/>
            <person name="Mueller U."/>
            <person name="Heijne W."/>
            <person name="Wu L."/>
            <person name="Alam M.T."/>
            <person name="Ronning C.M."/>
            <person name="Nierman W.C."/>
            <person name="Bovenberg R.A.L."/>
            <person name="Breitling R."/>
            <person name="Takano E."/>
        </authorList>
    </citation>
    <scope>NUCLEOTIDE SEQUENCE [LARGE SCALE GENOMIC DNA]</scope>
    <source>
        <strain evidence="3">ATCC 27064 / DSM 738 / JCM 4710 / NBRC 13307 / NCIMB 12785 / NRRL 3585 / VKM Ac-602</strain>
    </source>
</reference>
<evidence type="ECO:0000256" key="1">
    <source>
        <dbReference type="SAM" id="MobiDB-lite"/>
    </source>
</evidence>
<dbReference type="STRING" id="1901.BB341_21345"/>
<proteinExistence type="predicted"/>
<keyword evidence="3" id="KW-1185">Reference proteome</keyword>
<evidence type="ECO:0000313" key="3">
    <source>
        <dbReference type="Proteomes" id="UP000002357"/>
    </source>
</evidence>
<protein>
    <submittedName>
        <fullName evidence="2">Uncharacterized protein</fullName>
    </submittedName>
</protein>
<feature type="region of interest" description="Disordered" evidence="1">
    <location>
        <begin position="32"/>
        <end position="76"/>
    </location>
</feature>
<dbReference type="AlphaFoldDB" id="E2Q0N9"/>
<evidence type="ECO:0000313" key="2">
    <source>
        <dbReference type="EMBL" id="EFG06432.1"/>
    </source>
</evidence>
<dbReference type="EMBL" id="CM000913">
    <property type="protein sequence ID" value="EFG06432.1"/>
    <property type="molecule type" value="Genomic_DNA"/>
</dbReference>
<sequence length="227" mass="25592">MDRSWRSGGEGYRAPRRALRTPEAIELQGVHPQFDGAPRTPHPARRPCARREPAYGGGAEERRTHQRTHQTHQAYRRTAWSDRRIGRVGHTGRTRAHPTRGAPVAPRTGRTGMHRGAPGRARPYGRHGPQTPYRPGGGLGEGKRTALMTTVPTPTTETRWRCTLCGNLTRFDVTRSSRVVEYVHLDLAGEPRVEERQVLSETIESVRCRWCNAQDKIELVDRPDTDS</sequence>
<dbReference type="eggNOG" id="ENOG5033JSG">
    <property type="taxonomic scope" value="Bacteria"/>
</dbReference>
<feature type="region of interest" description="Disordered" evidence="1">
    <location>
        <begin position="90"/>
        <end position="144"/>
    </location>
</feature>